<proteinExistence type="predicted"/>
<dbReference type="PANTHER" id="PTHR43800:SF1">
    <property type="entry name" value="PEPTIDYL-LYSINE N-ACETYLTRANSFERASE YJAB"/>
    <property type="match status" value="1"/>
</dbReference>
<dbReference type="CDD" id="cd04301">
    <property type="entry name" value="NAT_SF"/>
    <property type="match status" value="1"/>
</dbReference>
<name>A0A9E3H768_9NOST</name>
<dbReference type="PROSITE" id="PS51186">
    <property type="entry name" value="GNAT"/>
    <property type="match status" value="1"/>
</dbReference>
<dbReference type="PANTHER" id="PTHR43800">
    <property type="entry name" value="PEPTIDYL-LYSINE N-ACETYLTRANSFERASE YJAB"/>
    <property type="match status" value="1"/>
</dbReference>
<accession>A0A9E3H768</accession>
<dbReference type="GO" id="GO:0016747">
    <property type="term" value="F:acyltransferase activity, transferring groups other than amino-acyl groups"/>
    <property type="evidence" value="ECO:0007669"/>
    <property type="project" value="InterPro"/>
</dbReference>
<evidence type="ECO:0000313" key="5">
    <source>
        <dbReference type="Proteomes" id="UP000813215"/>
    </source>
</evidence>
<evidence type="ECO:0000256" key="1">
    <source>
        <dbReference type="ARBA" id="ARBA00022679"/>
    </source>
</evidence>
<keyword evidence="1" id="KW-0808">Transferase</keyword>
<gene>
    <name evidence="4" type="ORF">KME28_10690</name>
</gene>
<dbReference type="InterPro" id="IPR016181">
    <property type="entry name" value="Acyl_CoA_acyltransferase"/>
</dbReference>
<comment type="caution">
    <text evidence="4">The sequence shown here is derived from an EMBL/GenBank/DDBJ whole genome shotgun (WGS) entry which is preliminary data.</text>
</comment>
<dbReference type="InterPro" id="IPR000182">
    <property type="entry name" value="GNAT_dom"/>
</dbReference>
<evidence type="ECO:0000259" key="3">
    <source>
        <dbReference type="PROSITE" id="PS51186"/>
    </source>
</evidence>
<dbReference type="Pfam" id="PF13508">
    <property type="entry name" value="Acetyltransf_7"/>
    <property type="match status" value="1"/>
</dbReference>
<dbReference type="Proteomes" id="UP000813215">
    <property type="component" value="Unassembled WGS sequence"/>
</dbReference>
<reference evidence="4" key="1">
    <citation type="submission" date="2021-05" db="EMBL/GenBank/DDBJ databases">
        <authorList>
            <person name="Pietrasiak N."/>
            <person name="Ward R."/>
            <person name="Stajich J.E."/>
            <person name="Kurbessoian T."/>
        </authorList>
    </citation>
    <scope>NUCLEOTIDE SEQUENCE</scope>
    <source>
        <strain evidence="4">HA4357-MV3</strain>
    </source>
</reference>
<evidence type="ECO:0000256" key="2">
    <source>
        <dbReference type="ARBA" id="ARBA00023315"/>
    </source>
</evidence>
<dbReference type="Gene3D" id="3.40.630.30">
    <property type="match status" value="1"/>
</dbReference>
<keyword evidence="2" id="KW-0012">Acyltransferase</keyword>
<dbReference type="EMBL" id="JAHHHW010000081">
    <property type="protein sequence ID" value="MBW4432175.1"/>
    <property type="molecule type" value="Genomic_DNA"/>
</dbReference>
<feature type="domain" description="N-acetyltransferase" evidence="3">
    <location>
        <begin position="2"/>
        <end position="141"/>
    </location>
</feature>
<protein>
    <submittedName>
        <fullName evidence="4">GNAT family N-acetyltransferase</fullName>
    </submittedName>
</protein>
<evidence type="ECO:0000313" key="4">
    <source>
        <dbReference type="EMBL" id="MBW4432175.1"/>
    </source>
</evidence>
<dbReference type="AlphaFoldDB" id="A0A9E3H768"/>
<reference evidence="4" key="2">
    <citation type="journal article" date="2022" name="Microbiol. Resour. Announc.">
        <title>Metagenome Sequencing to Explore Phylogenomics of Terrestrial Cyanobacteria.</title>
        <authorList>
            <person name="Ward R.D."/>
            <person name="Stajich J.E."/>
            <person name="Johansen J.R."/>
            <person name="Huntemann M."/>
            <person name="Clum A."/>
            <person name="Foster B."/>
            <person name="Foster B."/>
            <person name="Roux S."/>
            <person name="Palaniappan K."/>
            <person name="Varghese N."/>
            <person name="Mukherjee S."/>
            <person name="Reddy T.B.K."/>
            <person name="Daum C."/>
            <person name="Copeland A."/>
            <person name="Chen I.A."/>
            <person name="Ivanova N.N."/>
            <person name="Kyrpides N.C."/>
            <person name="Shapiro N."/>
            <person name="Eloe-Fadrosh E.A."/>
            <person name="Pietrasiak N."/>
        </authorList>
    </citation>
    <scope>NUCLEOTIDE SEQUENCE</scope>
    <source>
        <strain evidence="4">HA4357-MV3</strain>
    </source>
</reference>
<dbReference type="SUPFAM" id="SSF55729">
    <property type="entry name" value="Acyl-CoA N-acyltransferases (Nat)"/>
    <property type="match status" value="1"/>
</dbReference>
<organism evidence="4 5">
    <name type="scientific">Pelatocladus maniniholoensis HA4357-MV3</name>
    <dbReference type="NCBI Taxonomy" id="1117104"/>
    <lineage>
        <taxon>Bacteria</taxon>
        <taxon>Bacillati</taxon>
        <taxon>Cyanobacteriota</taxon>
        <taxon>Cyanophyceae</taxon>
        <taxon>Nostocales</taxon>
        <taxon>Nostocaceae</taxon>
        <taxon>Pelatocladus</taxon>
    </lineage>
</organism>
<sequence>MVLIRPYCPEDLEEVVQLWWRTWHETFPKLTHPQSYTTWIVRFRDEIAVQGLVWVAELENKIIGFVVVMEQKRYLDQIFVDTRYQNQGIGSMLIEKAKEACPLELNLHTLQQNIQASAFYERHGFKASKLGINKINGQPNY</sequence>